<evidence type="ECO:0000259" key="3">
    <source>
        <dbReference type="PROSITE" id="PS50041"/>
    </source>
</evidence>
<reference evidence="5" key="1">
    <citation type="submission" date="2025-08" db="UniProtKB">
        <authorList>
            <consortium name="Ensembl"/>
        </authorList>
    </citation>
    <scope>IDENTIFICATION</scope>
</reference>
<dbReference type="PANTHER" id="PTHR46780">
    <property type="entry name" value="PROTEIN EVA-1"/>
    <property type="match status" value="1"/>
</dbReference>
<evidence type="ECO:0000313" key="6">
    <source>
        <dbReference type="Proteomes" id="UP000694388"/>
    </source>
</evidence>
<dbReference type="Proteomes" id="UP000694388">
    <property type="component" value="Unplaced"/>
</dbReference>
<dbReference type="InterPro" id="IPR016186">
    <property type="entry name" value="C-type_lectin-like/link_sf"/>
</dbReference>
<dbReference type="GO" id="GO:0030246">
    <property type="term" value="F:carbohydrate binding"/>
    <property type="evidence" value="ECO:0007669"/>
    <property type="project" value="InterPro"/>
</dbReference>
<dbReference type="InterPro" id="IPR016187">
    <property type="entry name" value="CTDL_fold"/>
</dbReference>
<dbReference type="CDD" id="cd00146">
    <property type="entry name" value="PKD"/>
    <property type="match status" value="1"/>
</dbReference>
<dbReference type="SUPFAM" id="SSF49299">
    <property type="entry name" value="PKD domain"/>
    <property type="match status" value="1"/>
</dbReference>
<feature type="domain" description="SUEL-type lectin" evidence="4">
    <location>
        <begin position="164"/>
        <end position="260"/>
    </location>
</feature>
<dbReference type="SMART" id="SM00034">
    <property type="entry name" value="CLECT"/>
    <property type="match status" value="1"/>
</dbReference>
<feature type="signal peptide" evidence="2">
    <location>
        <begin position="1"/>
        <end position="36"/>
    </location>
</feature>
<keyword evidence="1" id="KW-1015">Disulfide bond</keyword>
<dbReference type="PROSITE" id="PS50228">
    <property type="entry name" value="SUEL_LECTIN"/>
    <property type="match status" value="1"/>
</dbReference>
<proteinExistence type="predicted"/>
<dbReference type="PROSITE" id="PS50041">
    <property type="entry name" value="C_TYPE_LECTIN_2"/>
    <property type="match status" value="1"/>
</dbReference>
<dbReference type="Pfam" id="PF02140">
    <property type="entry name" value="SUEL_Lectin"/>
    <property type="match status" value="1"/>
</dbReference>
<dbReference type="InterPro" id="IPR035986">
    <property type="entry name" value="PKD_dom_sf"/>
</dbReference>
<dbReference type="AlphaFoldDB" id="A0A8C4NJH5"/>
<dbReference type="Pfam" id="PF00059">
    <property type="entry name" value="Lectin_C"/>
    <property type="match status" value="1"/>
</dbReference>
<protein>
    <submittedName>
        <fullName evidence="5">Uncharacterized protein</fullName>
    </submittedName>
</protein>
<dbReference type="Ensembl" id="ENSEBUT00000008093.1">
    <property type="protein sequence ID" value="ENSEBUP00000007607.1"/>
    <property type="gene ID" value="ENSEBUG00000004970.1"/>
</dbReference>
<keyword evidence="6" id="KW-1185">Reference proteome</keyword>
<name>A0A8C4NJH5_EPTBU</name>
<dbReference type="InterPro" id="IPR000922">
    <property type="entry name" value="Lectin_gal-bd_dom"/>
</dbReference>
<organism evidence="5 6">
    <name type="scientific">Eptatretus burgeri</name>
    <name type="common">Inshore hagfish</name>
    <dbReference type="NCBI Taxonomy" id="7764"/>
    <lineage>
        <taxon>Eukaryota</taxon>
        <taxon>Metazoa</taxon>
        <taxon>Chordata</taxon>
        <taxon>Craniata</taxon>
        <taxon>Vertebrata</taxon>
        <taxon>Cyclostomata</taxon>
        <taxon>Myxini</taxon>
        <taxon>Myxiniformes</taxon>
        <taxon>Myxinidae</taxon>
        <taxon>Eptatretinae</taxon>
        <taxon>Eptatretus</taxon>
    </lineage>
</organism>
<keyword evidence="2" id="KW-0732">Signal</keyword>
<dbReference type="InterPro" id="IPR018378">
    <property type="entry name" value="C-type_lectin_CS"/>
</dbReference>
<dbReference type="Gene3D" id="2.60.120.740">
    <property type="match status" value="1"/>
</dbReference>
<dbReference type="PROSITE" id="PS00615">
    <property type="entry name" value="C_TYPE_LECTIN_1"/>
    <property type="match status" value="1"/>
</dbReference>
<dbReference type="CDD" id="cd00037">
    <property type="entry name" value="CLECT"/>
    <property type="match status" value="1"/>
</dbReference>
<accession>A0A8C4NJH5</accession>
<evidence type="ECO:0000259" key="4">
    <source>
        <dbReference type="PROSITE" id="PS50228"/>
    </source>
</evidence>
<evidence type="ECO:0000256" key="2">
    <source>
        <dbReference type="SAM" id="SignalP"/>
    </source>
</evidence>
<dbReference type="InterPro" id="IPR001304">
    <property type="entry name" value="C-type_lectin-like"/>
</dbReference>
<dbReference type="Gene3D" id="3.10.100.10">
    <property type="entry name" value="Mannose-Binding Protein A, subunit A"/>
    <property type="match status" value="1"/>
</dbReference>
<dbReference type="SUPFAM" id="SSF56436">
    <property type="entry name" value="C-type lectin-like"/>
    <property type="match status" value="1"/>
</dbReference>
<dbReference type="GeneTree" id="ENSGT00940000161577"/>
<dbReference type="InterPro" id="IPR043159">
    <property type="entry name" value="Lectin_gal-bd_sf"/>
</dbReference>
<evidence type="ECO:0000313" key="5">
    <source>
        <dbReference type="Ensembl" id="ENSEBUP00000007607.1"/>
    </source>
</evidence>
<feature type="domain" description="C-type lectin" evidence="3">
    <location>
        <begin position="52"/>
        <end position="156"/>
    </location>
</feature>
<evidence type="ECO:0000256" key="1">
    <source>
        <dbReference type="ARBA" id="ARBA00023157"/>
    </source>
</evidence>
<sequence length="420" mass="45858">MALRLRDHSGLQRGEQLLLSVILVLVAAVKPPEVLSQRYEPVRSPHLGAQGAERWCEIRGGMLATALDAESQTELEAVIRGTGDSDWWFGLVIIKAEDDTSNGVAVWLDGTNASYANWAPGEPAAHAEACAQISAQDGAFLWVSTDCSRELPFICQFDDQNTLACQGTNATLTCLQGHVLRIESGKFGRSSPYLCLSEEVSTWHSTAFPSEDVCSFVNVTDLVNGLCQGVQTCQAASDSTLFGEPCPTIGSYLQIDYSCLEALHLSFADVVVRGENISVYIEWLLSNADSNVSCSVSMGDGHLVSPYLLSQTGVLSHSYTRPGVYTVHIECAAGEWHSMLDRDIAVQQPVSGFTSVKCFLPSNTEPEPDCVLPYGQNVTLEVHLSGGMWTVVLLWCGKQWKCGYNFVLFLYKSSIKQYFI</sequence>
<reference evidence="5" key="2">
    <citation type="submission" date="2025-09" db="UniProtKB">
        <authorList>
            <consortium name="Ensembl"/>
        </authorList>
    </citation>
    <scope>IDENTIFICATION</scope>
</reference>
<feature type="chain" id="PRO_5034235401" evidence="2">
    <location>
        <begin position="37"/>
        <end position="420"/>
    </location>
</feature>